<dbReference type="Proteomes" id="UP000757435">
    <property type="component" value="Unassembled WGS sequence"/>
</dbReference>
<dbReference type="GO" id="GO:0043886">
    <property type="term" value="F:structural constituent of carboxysome shell"/>
    <property type="evidence" value="ECO:0007669"/>
    <property type="project" value="UniProtKB-ARBA"/>
</dbReference>
<dbReference type="InterPro" id="IPR051159">
    <property type="entry name" value="Hexapeptide_acetyltransf"/>
</dbReference>
<dbReference type="GO" id="GO:0005829">
    <property type="term" value="C:cytosol"/>
    <property type="evidence" value="ECO:0007669"/>
    <property type="project" value="TreeGrafter"/>
</dbReference>
<comment type="similarity">
    <text evidence="1">Belongs to the transferase hexapeptide repeat family.</text>
</comment>
<evidence type="ECO:0000313" key="4">
    <source>
        <dbReference type="Proteomes" id="UP000757435"/>
    </source>
</evidence>
<dbReference type="NCBIfam" id="NF007797">
    <property type="entry name" value="PRK10502.1"/>
    <property type="match status" value="1"/>
</dbReference>
<dbReference type="CDD" id="cd05825">
    <property type="entry name" value="LbH_wcaF_like"/>
    <property type="match status" value="1"/>
</dbReference>
<comment type="caution">
    <text evidence="3">The sequence shown here is derived from an EMBL/GenBank/DDBJ whole genome shotgun (WGS) entry which is preliminary data.</text>
</comment>
<evidence type="ECO:0000256" key="1">
    <source>
        <dbReference type="ARBA" id="ARBA00007274"/>
    </source>
</evidence>
<gene>
    <name evidence="3" type="primary">hpsU</name>
    <name evidence="3" type="ORF">KME15_01305</name>
</gene>
<reference evidence="3" key="1">
    <citation type="submission" date="2021-05" db="EMBL/GenBank/DDBJ databases">
        <authorList>
            <person name="Pietrasiak N."/>
            <person name="Ward R."/>
            <person name="Stajich J.E."/>
            <person name="Kurbessoian T."/>
        </authorList>
    </citation>
    <scope>NUCLEOTIDE SEQUENCE</scope>
    <source>
        <strain evidence="3">UHER 2000/2452</strain>
    </source>
</reference>
<proteinExistence type="inferred from homology"/>
<dbReference type="NCBIfam" id="NF038307">
    <property type="entry name" value="EPS_acetyl_HpsU"/>
    <property type="match status" value="1"/>
</dbReference>
<dbReference type="EMBL" id="JAHHHD010000001">
    <property type="protein sequence ID" value="MBW4657284.1"/>
    <property type="molecule type" value="Genomic_DNA"/>
</dbReference>
<dbReference type="AlphaFoldDB" id="A0A951Q7H5"/>
<protein>
    <submittedName>
        <fullName evidence="3">Hormogonium polysaccharide biosynthesis acetyltransferase HpsU</fullName>
    </submittedName>
</protein>
<dbReference type="PANTHER" id="PTHR23416:SF23">
    <property type="entry name" value="ACETYLTRANSFERASE C18B11.09C-RELATED"/>
    <property type="match status" value="1"/>
</dbReference>
<dbReference type="GO" id="GO:0031470">
    <property type="term" value="C:carboxysome"/>
    <property type="evidence" value="ECO:0007669"/>
    <property type="project" value="UniProtKB-ARBA"/>
</dbReference>
<dbReference type="Gene3D" id="2.160.10.10">
    <property type="entry name" value="Hexapeptide repeat proteins"/>
    <property type="match status" value="1"/>
</dbReference>
<organism evidence="3 4">
    <name type="scientific">Drouetiella hepatica Uher 2000/2452</name>
    <dbReference type="NCBI Taxonomy" id="904376"/>
    <lineage>
        <taxon>Bacteria</taxon>
        <taxon>Bacillati</taxon>
        <taxon>Cyanobacteriota</taxon>
        <taxon>Cyanophyceae</taxon>
        <taxon>Oculatellales</taxon>
        <taxon>Oculatellaceae</taxon>
        <taxon>Drouetiella</taxon>
    </lineage>
</organism>
<evidence type="ECO:0000256" key="2">
    <source>
        <dbReference type="ARBA" id="ARBA00022679"/>
    </source>
</evidence>
<dbReference type="PANTHER" id="PTHR23416">
    <property type="entry name" value="SIALIC ACID SYNTHASE-RELATED"/>
    <property type="match status" value="1"/>
</dbReference>
<sequence>MSVSTNDTLPNVLANAPALVDLSRYDQSSFDRGRPGWTILLWWLVQGIAFPLTPHFANSTRVWLLRRFGAQVGKGVILRPTARITYPWKVSIGDFSWIGDDVVLYSLDRIDIGQHCVISQKSYLCTGSHDIHDSAFGLKTAAIVIGNGVWVASDCFIAPGVAIGANAVVGVRSLVTKNLPDQQVCWGNPCRPQYFREL</sequence>
<dbReference type="GO" id="GO:0008374">
    <property type="term" value="F:O-acyltransferase activity"/>
    <property type="evidence" value="ECO:0007669"/>
    <property type="project" value="TreeGrafter"/>
</dbReference>
<name>A0A951Q7H5_9CYAN</name>
<accession>A0A951Q7H5</accession>
<evidence type="ECO:0000313" key="3">
    <source>
        <dbReference type="EMBL" id="MBW4657284.1"/>
    </source>
</evidence>
<reference evidence="3" key="2">
    <citation type="journal article" date="2022" name="Microbiol. Resour. Announc.">
        <title>Metagenome Sequencing to Explore Phylogenomics of Terrestrial Cyanobacteria.</title>
        <authorList>
            <person name="Ward R.D."/>
            <person name="Stajich J.E."/>
            <person name="Johansen J.R."/>
            <person name="Huntemann M."/>
            <person name="Clum A."/>
            <person name="Foster B."/>
            <person name="Foster B."/>
            <person name="Roux S."/>
            <person name="Palaniappan K."/>
            <person name="Varghese N."/>
            <person name="Mukherjee S."/>
            <person name="Reddy T.B.K."/>
            <person name="Daum C."/>
            <person name="Copeland A."/>
            <person name="Chen I.A."/>
            <person name="Ivanova N.N."/>
            <person name="Kyrpides N.C."/>
            <person name="Shapiro N."/>
            <person name="Eloe-Fadrosh E.A."/>
            <person name="Pietrasiak N."/>
        </authorList>
    </citation>
    <scope>NUCLEOTIDE SEQUENCE</scope>
    <source>
        <strain evidence="3">UHER 2000/2452</strain>
    </source>
</reference>
<keyword evidence="2" id="KW-0808">Transferase</keyword>
<dbReference type="InterPro" id="IPR011004">
    <property type="entry name" value="Trimer_LpxA-like_sf"/>
</dbReference>
<dbReference type="SUPFAM" id="SSF51161">
    <property type="entry name" value="Trimeric LpxA-like enzymes"/>
    <property type="match status" value="1"/>
</dbReference>